<comment type="caution">
    <text evidence="2">The sequence shown here is derived from an EMBL/GenBank/DDBJ whole genome shotgun (WGS) entry which is preliminary data.</text>
</comment>
<dbReference type="Pfam" id="PF09346">
    <property type="entry name" value="SMI1_KNR4"/>
    <property type="match status" value="1"/>
</dbReference>
<dbReference type="Gene3D" id="3.40.1580.10">
    <property type="entry name" value="SMI1/KNR4-like"/>
    <property type="match status" value="1"/>
</dbReference>
<dbReference type="AlphaFoldDB" id="A0A844B7A5"/>
<proteinExistence type="predicted"/>
<keyword evidence="3" id="KW-1185">Reference proteome</keyword>
<organism evidence="2 3">
    <name type="scientific">Caenimonas koreensis DSM 17982</name>
    <dbReference type="NCBI Taxonomy" id="1121255"/>
    <lineage>
        <taxon>Bacteria</taxon>
        <taxon>Pseudomonadati</taxon>
        <taxon>Pseudomonadota</taxon>
        <taxon>Betaproteobacteria</taxon>
        <taxon>Burkholderiales</taxon>
        <taxon>Comamonadaceae</taxon>
        <taxon>Caenimonas</taxon>
    </lineage>
</organism>
<reference evidence="2 3" key="1">
    <citation type="submission" date="2019-11" db="EMBL/GenBank/DDBJ databases">
        <title>Caenimonas koreensis gen. nov., sp. nov., isolated from activated sludge.</title>
        <authorList>
            <person name="Seung H.R."/>
        </authorList>
    </citation>
    <scope>NUCLEOTIDE SEQUENCE [LARGE SCALE GENOMIC DNA]</scope>
    <source>
        <strain evidence="2 3">EMB320</strain>
    </source>
</reference>
<evidence type="ECO:0000313" key="2">
    <source>
        <dbReference type="EMBL" id="MRD47276.1"/>
    </source>
</evidence>
<dbReference type="SMART" id="SM00860">
    <property type="entry name" value="SMI1_KNR4"/>
    <property type="match status" value="1"/>
</dbReference>
<feature type="domain" description="Knr4/Smi1-like" evidence="1">
    <location>
        <begin position="32"/>
        <end position="131"/>
    </location>
</feature>
<accession>A0A844B7A5</accession>
<evidence type="ECO:0000259" key="1">
    <source>
        <dbReference type="SMART" id="SM00860"/>
    </source>
</evidence>
<dbReference type="OrthoDB" id="8909211at2"/>
<evidence type="ECO:0000313" key="3">
    <source>
        <dbReference type="Proteomes" id="UP000487350"/>
    </source>
</evidence>
<name>A0A844B7A5_9BURK</name>
<dbReference type="SUPFAM" id="SSF160631">
    <property type="entry name" value="SMI1/KNR4-like"/>
    <property type="match status" value="1"/>
</dbReference>
<dbReference type="EMBL" id="WJBU01000007">
    <property type="protein sequence ID" value="MRD47276.1"/>
    <property type="molecule type" value="Genomic_DNA"/>
</dbReference>
<protein>
    <recommendedName>
        <fullName evidence="1">Knr4/Smi1-like domain-containing protein</fullName>
    </recommendedName>
</protein>
<gene>
    <name evidence="2" type="ORF">GHT07_08290</name>
</gene>
<sequence length="155" mass="17937">MQLAVRDIADRLLEHRRAGWIGSRPLFKQYAQASGPELAEVESRLGISLPASLVSWLATVGFGDIDEDLSFRAEWFSVVEQGELKSAVLFAQDTLGNFYGYLPVNERIVFFSRSEPGYAFLAQNFREFLEELERRDWRVMNWVESIQLRPYRWAA</sequence>
<dbReference type="InterPro" id="IPR018958">
    <property type="entry name" value="Knr4/Smi1-like_dom"/>
</dbReference>
<dbReference type="Proteomes" id="UP000487350">
    <property type="component" value="Unassembled WGS sequence"/>
</dbReference>
<dbReference type="InterPro" id="IPR037883">
    <property type="entry name" value="Knr4/Smi1-like_sf"/>
</dbReference>